<reference evidence="2" key="1">
    <citation type="submission" date="2023-04" db="EMBL/GenBank/DDBJ databases">
        <title>Ambrosiozyma monospora NBRC 1965.</title>
        <authorList>
            <person name="Ichikawa N."/>
            <person name="Sato H."/>
            <person name="Tonouchi N."/>
        </authorList>
    </citation>
    <scope>NUCLEOTIDE SEQUENCE</scope>
    <source>
        <strain evidence="2">NBRC 1965</strain>
    </source>
</reference>
<dbReference type="Proteomes" id="UP001165063">
    <property type="component" value="Unassembled WGS sequence"/>
</dbReference>
<protein>
    <submittedName>
        <fullName evidence="2">Unnamed protein product</fullName>
    </submittedName>
</protein>
<gene>
    <name evidence="2" type="ORF">Amon01_000099900</name>
</gene>
<accession>A0A9W6YRR4</accession>
<comment type="caution">
    <text evidence="2">The sequence shown here is derived from an EMBL/GenBank/DDBJ whole genome shotgun (WGS) entry which is preliminary data.</text>
</comment>
<evidence type="ECO:0000313" key="3">
    <source>
        <dbReference type="Proteomes" id="UP001165063"/>
    </source>
</evidence>
<keyword evidence="3" id="KW-1185">Reference proteome</keyword>
<proteinExistence type="predicted"/>
<sequence>MCIQCVHVLASTSIHQHPTASNSASNSFQQHIVQHSTYIQHPTANSASYLANFSLHCASFVHLSQNCPSGQQAPLVPLVPGIMDPAQQNMAAPDSHWTGLDSGTGYSSDGSY</sequence>
<dbReference type="EMBL" id="BSXU01000289">
    <property type="protein sequence ID" value="GMG20133.1"/>
    <property type="molecule type" value="Genomic_DNA"/>
</dbReference>
<evidence type="ECO:0000256" key="1">
    <source>
        <dbReference type="SAM" id="MobiDB-lite"/>
    </source>
</evidence>
<organism evidence="2 3">
    <name type="scientific">Ambrosiozyma monospora</name>
    <name type="common">Yeast</name>
    <name type="synonym">Endomycopsis monosporus</name>
    <dbReference type="NCBI Taxonomy" id="43982"/>
    <lineage>
        <taxon>Eukaryota</taxon>
        <taxon>Fungi</taxon>
        <taxon>Dikarya</taxon>
        <taxon>Ascomycota</taxon>
        <taxon>Saccharomycotina</taxon>
        <taxon>Pichiomycetes</taxon>
        <taxon>Pichiales</taxon>
        <taxon>Pichiaceae</taxon>
        <taxon>Ambrosiozyma</taxon>
    </lineage>
</organism>
<name>A0A9W6YRR4_AMBMO</name>
<dbReference type="AlphaFoldDB" id="A0A9W6YRR4"/>
<evidence type="ECO:0000313" key="2">
    <source>
        <dbReference type="EMBL" id="GMG20133.1"/>
    </source>
</evidence>
<feature type="region of interest" description="Disordered" evidence="1">
    <location>
        <begin position="86"/>
        <end position="112"/>
    </location>
</feature>
<feature type="compositionally biased region" description="Low complexity" evidence="1">
    <location>
        <begin position="98"/>
        <end position="112"/>
    </location>
</feature>